<comment type="caution">
    <text evidence="1">The sequence shown here is derived from an EMBL/GenBank/DDBJ whole genome shotgun (WGS) entry which is preliminary data.</text>
</comment>
<accession>A0ABW6RSL5</accession>
<proteinExistence type="predicted"/>
<dbReference type="RefSeq" id="WP_040828104.1">
    <property type="nucleotide sequence ID" value="NZ_JBIAQY010000001.1"/>
</dbReference>
<sequence>MTSAQSSHIDDPATAFADIRAAERAAHLERSALAAKTVAVYAQDAAECVDLLAMLGLDLSELK</sequence>
<dbReference type="Proteomes" id="UP001601992">
    <property type="component" value="Unassembled WGS sequence"/>
</dbReference>
<organism evidence="1 2">
    <name type="scientific">Nocardia jiangxiensis</name>
    <dbReference type="NCBI Taxonomy" id="282685"/>
    <lineage>
        <taxon>Bacteria</taxon>
        <taxon>Bacillati</taxon>
        <taxon>Actinomycetota</taxon>
        <taxon>Actinomycetes</taxon>
        <taxon>Mycobacteriales</taxon>
        <taxon>Nocardiaceae</taxon>
        <taxon>Nocardia</taxon>
    </lineage>
</organism>
<protein>
    <submittedName>
        <fullName evidence="1">Uncharacterized protein</fullName>
    </submittedName>
</protein>
<evidence type="ECO:0000313" key="1">
    <source>
        <dbReference type="EMBL" id="MFF3566983.1"/>
    </source>
</evidence>
<gene>
    <name evidence="1" type="ORF">ACFYXQ_04285</name>
</gene>
<evidence type="ECO:0000313" key="2">
    <source>
        <dbReference type="Proteomes" id="UP001601992"/>
    </source>
</evidence>
<keyword evidence="2" id="KW-1185">Reference proteome</keyword>
<dbReference type="EMBL" id="JBIAQY010000001">
    <property type="protein sequence ID" value="MFF3566983.1"/>
    <property type="molecule type" value="Genomic_DNA"/>
</dbReference>
<reference evidence="1 2" key="1">
    <citation type="submission" date="2024-10" db="EMBL/GenBank/DDBJ databases">
        <title>The Natural Products Discovery Center: Release of the First 8490 Sequenced Strains for Exploring Actinobacteria Biosynthetic Diversity.</title>
        <authorList>
            <person name="Kalkreuter E."/>
            <person name="Kautsar S.A."/>
            <person name="Yang D."/>
            <person name="Bader C.D."/>
            <person name="Teijaro C.N."/>
            <person name="Fluegel L."/>
            <person name="Davis C.M."/>
            <person name="Simpson J.R."/>
            <person name="Lauterbach L."/>
            <person name="Steele A.D."/>
            <person name="Gui C."/>
            <person name="Meng S."/>
            <person name="Li G."/>
            <person name="Viehrig K."/>
            <person name="Ye F."/>
            <person name="Su P."/>
            <person name="Kiefer A.F."/>
            <person name="Nichols A."/>
            <person name="Cepeda A.J."/>
            <person name="Yan W."/>
            <person name="Fan B."/>
            <person name="Jiang Y."/>
            <person name="Adhikari A."/>
            <person name="Zheng C.-J."/>
            <person name="Schuster L."/>
            <person name="Cowan T.M."/>
            <person name="Smanski M.J."/>
            <person name="Chevrette M.G."/>
            <person name="De Carvalho L.P.S."/>
            <person name="Shen B."/>
        </authorList>
    </citation>
    <scope>NUCLEOTIDE SEQUENCE [LARGE SCALE GENOMIC DNA]</scope>
    <source>
        <strain evidence="1 2">NPDC002593</strain>
    </source>
</reference>
<name>A0ABW6RSL5_9NOCA</name>